<gene>
    <name evidence="1" type="ORF">SAMN04489710_1046</name>
</gene>
<evidence type="ECO:0000313" key="2">
    <source>
        <dbReference type="Proteomes" id="UP000199517"/>
    </source>
</evidence>
<accession>A0A1I1U0F7</accession>
<dbReference type="EMBL" id="FOMQ01000004">
    <property type="protein sequence ID" value="SFD61340.1"/>
    <property type="molecule type" value="Genomic_DNA"/>
</dbReference>
<dbReference type="STRING" id="32040.SAMN04489710_1046"/>
<evidence type="ECO:0000313" key="1">
    <source>
        <dbReference type="EMBL" id="SFD61340.1"/>
    </source>
</evidence>
<proteinExistence type="predicted"/>
<reference evidence="2" key="1">
    <citation type="submission" date="2016-10" db="EMBL/GenBank/DDBJ databases">
        <authorList>
            <person name="Varghese N."/>
            <person name="Submissions S."/>
        </authorList>
    </citation>
    <scope>NUCLEOTIDE SEQUENCE [LARGE SCALE GENOMIC DNA]</scope>
    <source>
        <strain evidence="2">DSM 7481</strain>
    </source>
</reference>
<name>A0A1I1U0F7_9BURK</name>
<keyword evidence="2" id="KW-1185">Reference proteome</keyword>
<dbReference type="AlphaFoldDB" id="A0A1I1U0F7"/>
<organism evidence="1 2">
    <name type="scientific">Paracidovorax konjaci</name>
    <dbReference type="NCBI Taxonomy" id="32040"/>
    <lineage>
        <taxon>Bacteria</taxon>
        <taxon>Pseudomonadati</taxon>
        <taxon>Pseudomonadota</taxon>
        <taxon>Betaproteobacteria</taxon>
        <taxon>Burkholderiales</taxon>
        <taxon>Comamonadaceae</taxon>
        <taxon>Paracidovorax</taxon>
    </lineage>
</organism>
<dbReference type="Proteomes" id="UP000199517">
    <property type="component" value="Unassembled WGS sequence"/>
</dbReference>
<protein>
    <submittedName>
        <fullName evidence="1">Uncharacterized protein</fullName>
    </submittedName>
</protein>
<sequence length="102" mass="11558">MRSCRRKHVCQEALLRRRHVERELLQAINERLKRYLTVNYRATSGLEVQLADHVLDQCTQQVVPRFEVVDQPGLGHTGGCSSSFYGQVLNAVFGNQVCSSAQ</sequence>